<dbReference type="GO" id="GO:0006813">
    <property type="term" value="P:potassium ion transport"/>
    <property type="evidence" value="ECO:0007669"/>
    <property type="project" value="InterPro"/>
</dbReference>
<dbReference type="Proteomes" id="UP000255411">
    <property type="component" value="Chromosome"/>
</dbReference>
<dbReference type="GO" id="GO:0045892">
    <property type="term" value="P:negative regulation of DNA-templated transcription"/>
    <property type="evidence" value="ECO:0007669"/>
    <property type="project" value="TreeGrafter"/>
</dbReference>
<dbReference type="InterPro" id="IPR006037">
    <property type="entry name" value="RCK_C"/>
</dbReference>
<reference evidence="7 8" key="1">
    <citation type="submission" date="2017-07" db="EMBL/GenBank/DDBJ databases">
        <title>Streptococcus pluranimalium as cause of bovine abortion.</title>
        <authorList>
            <person name="Rodriguez Campos S."/>
            <person name="Gobeli Brawand S."/>
            <person name="Brodard I."/>
            <person name="Rychener L."/>
            <person name="Perreten V."/>
        </authorList>
    </citation>
    <scope>NUCLEOTIDE SEQUENCE [LARGE SCALE GENOMIC DNA]</scope>
    <source>
        <strain evidence="7 8">14A0014</strain>
    </source>
</reference>
<dbReference type="PROSITE" id="PS50949">
    <property type="entry name" value="HTH_GNTR"/>
    <property type="match status" value="1"/>
</dbReference>
<evidence type="ECO:0000256" key="1">
    <source>
        <dbReference type="ARBA" id="ARBA00023015"/>
    </source>
</evidence>
<keyword evidence="3" id="KW-0804">Transcription</keyword>
<dbReference type="PANTHER" id="PTHR44846">
    <property type="entry name" value="MANNOSYL-D-GLYCERATE TRANSPORT/METABOLISM SYSTEM REPRESSOR MNGR-RELATED"/>
    <property type="match status" value="1"/>
</dbReference>
<name>A0A345VKB3_9STRE</name>
<dbReference type="InterPro" id="IPR036721">
    <property type="entry name" value="RCK_C_sf"/>
</dbReference>
<dbReference type="Pfam" id="PF00392">
    <property type="entry name" value="GntR"/>
    <property type="match status" value="1"/>
</dbReference>
<evidence type="ECO:0000259" key="6">
    <source>
        <dbReference type="PROSITE" id="PS51202"/>
    </source>
</evidence>
<dbReference type="Gene3D" id="1.10.10.10">
    <property type="entry name" value="Winged helix-like DNA-binding domain superfamily/Winged helix DNA-binding domain"/>
    <property type="match status" value="1"/>
</dbReference>
<evidence type="ECO:0000256" key="4">
    <source>
        <dbReference type="SAM" id="Coils"/>
    </source>
</evidence>
<dbReference type="SMART" id="SM00345">
    <property type="entry name" value="HTH_GNTR"/>
    <property type="match status" value="1"/>
</dbReference>
<dbReference type="GO" id="GO:0008324">
    <property type="term" value="F:monoatomic cation transmembrane transporter activity"/>
    <property type="evidence" value="ECO:0007669"/>
    <property type="project" value="InterPro"/>
</dbReference>
<sequence length="237" mass="26385">MGGTYFAVLSSLMEDDKIKSEEKMMRSVNSEVRSSKYQQVAVAVAKRIADGDYEVGEKLKSRSTLASTFNVSPETARKGLNILADMHIVSLKHGSGAIVLSKEKAEDFLKNYESTHSIAMIKNKIRENIKKQVDELESLTDLVDEYLLQSQSVSRKYPFTPYEIILTESASHLGESIRDLNIWHQTGATIVGIEHEGTLLLSPSPYAVLEPGDHIFFVGDDLAYSRLKNLFNLNAGL</sequence>
<keyword evidence="1" id="KW-0805">Transcription regulation</keyword>
<dbReference type="EMBL" id="CP022601">
    <property type="protein sequence ID" value="AXJ13165.1"/>
    <property type="molecule type" value="Genomic_DNA"/>
</dbReference>
<dbReference type="SUPFAM" id="SSF116726">
    <property type="entry name" value="TrkA C-terminal domain-like"/>
    <property type="match status" value="1"/>
</dbReference>
<feature type="coiled-coil region" evidence="4">
    <location>
        <begin position="122"/>
        <end position="149"/>
    </location>
</feature>
<protein>
    <recommendedName>
        <fullName evidence="9">GntR family transcriptional regulator</fullName>
    </recommendedName>
</protein>
<evidence type="ECO:0000313" key="7">
    <source>
        <dbReference type="EMBL" id="AXJ13165.1"/>
    </source>
</evidence>
<evidence type="ECO:0000256" key="3">
    <source>
        <dbReference type="ARBA" id="ARBA00023163"/>
    </source>
</evidence>
<evidence type="ECO:0000313" key="8">
    <source>
        <dbReference type="Proteomes" id="UP000255411"/>
    </source>
</evidence>
<keyword evidence="2" id="KW-0238">DNA-binding</keyword>
<dbReference type="GO" id="GO:0003677">
    <property type="term" value="F:DNA binding"/>
    <property type="evidence" value="ECO:0007669"/>
    <property type="project" value="UniProtKB-KW"/>
</dbReference>
<dbReference type="InterPro" id="IPR000524">
    <property type="entry name" value="Tscrpt_reg_HTH_GntR"/>
</dbReference>
<dbReference type="PROSITE" id="PS51202">
    <property type="entry name" value="RCK_C"/>
    <property type="match status" value="1"/>
</dbReference>
<evidence type="ECO:0008006" key="9">
    <source>
        <dbReference type="Google" id="ProtNLM"/>
    </source>
</evidence>
<keyword evidence="4" id="KW-0175">Coiled coil</keyword>
<dbReference type="InterPro" id="IPR050679">
    <property type="entry name" value="Bact_HTH_transcr_reg"/>
</dbReference>
<dbReference type="CDD" id="cd07377">
    <property type="entry name" value="WHTH_GntR"/>
    <property type="match status" value="1"/>
</dbReference>
<evidence type="ECO:0000256" key="2">
    <source>
        <dbReference type="ARBA" id="ARBA00023125"/>
    </source>
</evidence>
<dbReference type="Gene3D" id="3.30.70.1450">
    <property type="entry name" value="Regulator of K+ conductance, C-terminal domain"/>
    <property type="match status" value="1"/>
</dbReference>
<dbReference type="AlphaFoldDB" id="A0A345VKB3"/>
<accession>A0A345VKB3</accession>
<dbReference type="InterPro" id="IPR036390">
    <property type="entry name" value="WH_DNA-bd_sf"/>
</dbReference>
<evidence type="ECO:0000259" key="5">
    <source>
        <dbReference type="PROSITE" id="PS50949"/>
    </source>
</evidence>
<dbReference type="InterPro" id="IPR036388">
    <property type="entry name" value="WH-like_DNA-bd_sf"/>
</dbReference>
<proteinExistence type="predicted"/>
<gene>
    <name evidence="7" type="ORF">Sp14A_12510</name>
</gene>
<dbReference type="GO" id="GO:0003700">
    <property type="term" value="F:DNA-binding transcription factor activity"/>
    <property type="evidence" value="ECO:0007669"/>
    <property type="project" value="InterPro"/>
</dbReference>
<dbReference type="SUPFAM" id="SSF46785">
    <property type="entry name" value="Winged helix' DNA-binding domain"/>
    <property type="match status" value="1"/>
</dbReference>
<feature type="domain" description="HTH gntR-type" evidence="5">
    <location>
        <begin position="34"/>
        <end position="102"/>
    </location>
</feature>
<feature type="domain" description="RCK C-terminal" evidence="6">
    <location>
        <begin position="148"/>
        <end position="233"/>
    </location>
</feature>
<dbReference type="Pfam" id="PF02080">
    <property type="entry name" value="TrkA_C"/>
    <property type="match status" value="1"/>
</dbReference>
<organism evidence="7 8">
    <name type="scientific">Streptococcus pluranimalium</name>
    <dbReference type="NCBI Taxonomy" id="82348"/>
    <lineage>
        <taxon>Bacteria</taxon>
        <taxon>Bacillati</taxon>
        <taxon>Bacillota</taxon>
        <taxon>Bacilli</taxon>
        <taxon>Lactobacillales</taxon>
        <taxon>Streptococcaceae</taxon>
        <taxon>Streptococcus</taxon>
    </lineage>
</organism>
<dbReference type="PANTHER" id="PTHR44846:SF17">
    <property type="entry name" value="GNTR-FAMILY TRANSCRIPTIONAL REGULATOR"/>
    <property type="match status" value="1"/>
</dbReference>